<reference evidence="2" key="1">
    <citation type="submission" date="2021-11" db="EMBL/GenBank/DDBJ databases">
        <authorList>
            <consortium name="Genoscope - CEA"/>
            <person name="William W."/>
        </authorList>
    </citation>
    <scope>NUCLEOTIDE SEQUENCE</scope>
</reference>
<feature type="compositionally biased region" description="Basic and acidic residues" evidence="1">
    <location>
        <begin position="468"/>
        <end position="490"/>
    </location>
</feature>
<feature type="region of interest" description="Disordered" evidence="1">
    <location>
        <begin position="1"/>
        <end position="34"/>
    </location>
</feature>
<comment type="caution">
    <text evidence="2">The sequence shown here is derived from an EMBL/GenBank/DDBJ whole genome shotgun (WGS) entry which is preliminary data.</text>
</comment>
<sequence length="659" mass="71617">MEGKENRTLSREAKAEGRVDAKPPKKPGGFSFAKLGQKRRENLVAQGLVPADVPVETFIRAGGAVEKRVVQPPPSPEPAALLRARAALAADGSQNVRNADVRKEAARQRLRRTQSLRVVCRVLNACATRLMSRQLERGFRGLYVLFLNRRAVFTRAALDAAHATGRESEARAAAARDKAAAAEARALEAEEARAASDQKVVEAEQRARAAEEARKGADERAAAAEAKTNVAEARLLEALRTATEANERCAAAERRAAAAEGRARVAQQLADAAEAKPSVSETATSPIPEVRASLRQSLAELRGEASSVKGRKTPPSSRRPTPKKSTPKRPSPAPKKATPKIVTEARAPEVAPAAPPVAPPTTPHARPPPELRDDLAAQYRALLASNGCPAPAPRDATADELWGLLDQERRRDGGAPLSPPAPPVARGAPASRTPPTSPYAEQQKSPYDSSPSPRREKKRSPRRRHRSRSPEDASREIDDVLASIRDDKRLTAIRAALAAAKRDIARSNEQTKTETALDDQQRELEDVRKEAAAVAAERKTREEDLEKRVERELKRVERERARLKRLKKHQQRNAFGTIGYEDGPGSPPPSPRPARRVPRPRSASQNRARSSERGSFHAARKIFSGASARVAPARAKRPKSAPLGGRRAASGEVRQPRWN</sequence>
<feature type="region of interest" description="Disordered" evidence="1">
    <location>
        <begin position="193"/>
        <end position="221"/>
    </location>
</feature>
<feature type="compositionally biased region" description="Basic and acidic residues" evidence="1">
    <location>
        <begin position="519"/>
        <end position="560"/>
    </location>
</feature>
<dbReference type="AlphaFoldDB" id="A0A8J2SEA7"/>
<feature type="compositionally biased region" description="Basic and acidic residues" evidence="1">
    <location>
        <begin position="1"/>
        <end position="23"/>
    </location>
</feature>
<feature type="region of interest" description="Disordered" evidence="1">
    <location>
        <begin position="268"/>
        <end position="659"/>
    </location>
</feature>
<gene>
    <name evidence="2" type="ORF">PECAL_1P03060</name>
</gene>
<accession>A0A8J2SEA7</accession>
<protein>
    <submittedName>
        <fullName evidence="2">Uncharacterized protein</fullName>
    </submittedName>
</protein>
<evidence type="ECO:0000313" key="3">
    <source>
        <dbReference type="Proteomes" id="UP000789595"/>
    </source>
</evidence>
<dbReference type="Proteomes" id="UP000789595">
    <property type="component" value="Unassembled WGS sequence"/>
</dbReference>
<feature type="compositionally biased region" description="Basic and acidic residues" evidence="1">
    <location>
        <begin position="500"/>
        <end position="512"/>
    </location>
</feature>
<feature type="compositionally biased region" description="Polar residues" evidence="1">
    <location>
        <begin position="439"/>
        <end position="448"/>
    </location>
</feature>
<keyword evidence="3" id="KW-1185">Reference proteome</keyword>
<dbReference type="SUPFAM" id="SSF57997">
    <property type="entry name" value="Tropomyosin"/>
    <property type="match status" value="1"/>
</dbReference>
<feature type="compositionally biased region" description="Low complexity" evidence="1">
    <location>
        <begin position="334"/>
        <end position="352"/>
    </location>
</feature>
<name>A0A8J2SEA7_9STRA</name>
<organism evidence="2 3">
    <name type="scientific">Pelagomonas calceolata</name>
    <dbReference type="NCBI Taxonomy" id="35677"/>
    <lineage>
        <taxon>Eukaryota</taxon>
        <taxon>Sar</taxon>
        <taxon>Stramenopiles</taxon>
        <taxon>Ochrophyta</taxon>
        <taxon>Pelagophyceae</taxon>
        <taxon>Pelagomonadales</taxon>
        <taxon>Pelagomonadaceae</taxon>
        <taxon>Pelagomonas</taxon>
    </lineage>
</organism>
<evidence type="ECO:0000313" key="2">
    <source>
        <dbReference type="EMBL" id="CAH0363962.1"/>
    </source>
</evidence>
<feature type="compositionally biased region" description="Pro residues" evidence="1">
    <location>
        <begin position="353"/>
        <end position="366"/>
    </location>
</feature>
<dbReference type="EMBL" id="CAKKNE010000001">
    <property type="protein sequence ID" value="CAH0363962.1"/>
    <property type="molecule type" value="Genomic_DNA"/>
</dbReference>
<proteinExistence type="predicted"/>
<evidence type="ECO:0000256" key="1">
    <source>
        <dbReference type="SAM" id="MobiDB-lite"/>
    </source>
</evidence>
<feature type="compositionally biased region" description="Basic residues" evidence="1">
    <location>
        <begin position="561"/>
        <end position="571"/>
    </location>
</feature>
<feature type="compositionally biased region" description="Basic residues" evidence="1">
    <location>
        <begin position="455"/>
        <end position="467"/>
    </location>
</feature>